<evidence type="ECO:0000313" key="1">
    <source>
        <dbReference type="EMBL" id="KAK7305676.1"/>
    </source>
</evidence>
<dbReference type="EMBL" id="JAYMYQ010000011">
    <property type="protein sequence ID" value="KAK7305676.1"/>
    <property type="molecule type" value="Genomic_DNA"/>
</dbReference>
<proteinExistence type="predicted"/>
<protein>
    <submittedName>
        <fullName evidence="1">Uncharacterized protein</fullName>
    </submittedName>
</protein>
<keyword evidence="2" id="KW-1185">Reference proteome</keyword>
<sequence>MLEVPNNLKLGLFCSMVICGVKAPFLQLLSCTIWVSRLIVKSYFSFSNFSNSMFRLYLNEQFSLVPECFTFNERQYH</sequence>
<name>A0AAN9PPJ7_CANGL</name>
<evidence type="ECO:0000313" key="2">
    <source>
        <dbReference type="Proteomes" id="UP001367508"/>
    </source>
</evidence>
<dbReference type="AlphaFoldDB" id="A0AAN9PPJ7"/>
<comment type="caution">
    <text evidence="1">The sequence shown here is derived from an EMBL/GenBank/DDBJ whole genome shotgun (WGS) entry which is preliminary data.</text>
</comment>
<reference evidence="1 2" key="1">
    <citation type="submission" date="2024-01" db="EMBL/GenBank/DDBJ databases">
        <title>The genomes of 5 underutilized Papilionoideae crops provide insights into root nodulation and disease resistanc.</title>
        <authorList>
            <person name="Jiang F."/>
        </authorList>
    </citation>
    <scope>NUCLEOTIDE SEQUENCE [LARGE SCALE GENOMIC DNA]</scope>
    <source>
        <strain evidence="1">LVBAO_FW01</strain>
        <tissue evidence="1">Leaves</tissue>
    </source>
</reference>
<accession>A0AAN9PPJ7</accession>
<organism evidence="1 2">
    <name type="scientific">Canavalia gladiata</name>
    <name type="common">Sword bean</name>
    <name type="synonym">Dolichos gladiatus</name>
    <dbReference type="NCBI Taxonomy" id="3824"/>
    <lineage>
        <taxon>Eukaryota</taxon>
        <taxon>Viridiplantae</taxon>
        <taxon>Streptophyta</taxon>
        <taxon>Embryophyta</taxon>
        <taxon>Tracheophyta</taxon>
        <taxon>Spermatophyta</taxon>
        <taxon>Magnoliopsida</taxon>
        <taxon>eudicotyledons</taxon>
        <taxon>Gunneridae</taxon>
        <taxon>Pentapetalae</taxon>
        <taxon>rosids</taxon>
        <taxon>fabids</taxon>
        <taxon>Fabales</taxon>
        <taxon>Fabaceae</taxon>
        <taxon>Papilionoideae</taxon>
        <taxon>50 kb inversion clade</taxon>
        <taxon>NPAAA clade</taxon>
        <taxon>indigoferoid/millettioid clade</taxon>
        <taxon>Phaseoleae</taxon>
        <taxon>Canavalia</taxon>
    </lineage>
</organism>
<dbReference type="Proteomes" id="UP001367508">
    <property type="component" value="Unassembled WGS sequence"/>
</dbReference>
<gene>
    <name evidence="1" type="ORF">VNO77_43585</name>
</gene>